<keyword evidence="4" id="KW-0472">Membrane</keyword>
<dbReference type="PANTHER" id="PTHR43630:SF1">
    <property type="entry name" value="POLY-BETA-1,6-N-ACETYL-D-GLUCOSAMINE SYNTHASE"/>
    <property type="match status" value="1"/>
</dbReference>
<evidence type="ECO:0000256" key="2">
    <source>
        <dbReference type="ARBA" id="ARBA00022676"/>
    </source>
</evidence>
<proteinExistence type="inferred from homology"/>
<dbReference type="Gene3D" id="3.90.550.10">
    <property type="entry name" value="Spore Coat Polysaccharide Biosynthesis Protein SpsA, Chain A"/>
    <property type="match status" value="1"/>
</dbReference>
<keyword evidence="4" id="KW-0812">Transmembrane</keyword>
<reference evidence="7" key="1">
    <citation type="journal article" date="2019" name="Int. J. Syst. Evol. Microbiol.">
        <title>The Global Catalogue of Microorganisms (GCM) 10K type strain sequencing project: providing services to taxonomists for standard genome sequencing and annotation.</title>
        <authorList>
            <consortium name="The Broad Institute Genomics Platform"/>
            <consortium name="The Broad Institute Genome Sequencing Center for Infectious Disease"/>
            <person name="Wu L."/>
            <person name="Ma J."/>
        </authorList>
    </citation>
    <scope>NUCLEOTIDE SEQUENCE [LARGE SCALE GENOMIC DNA]</scope>
    <source>
        <strain evidence="7">JCM 18200</strain>
    </source>
</reference>
<name>A0ABP9ANN4_9SPHI</name>
<keyword evidence="2" id="KW-0328">Glycosyltransferase</keyword>
<evidence type="ECO:0000256" key="4">
    <source>
        <dbReference type="SAM" id="Phobius"/>
    </source>
</evidence>
<feature type="transmembrane region" description="Helical" evidence="4">
    <location>
        <begin position="284"/>
        <end position="304"/>
    </location>
</feature>
<sequence length="377" mass="42509">MVILIVSGLAAILCVYYSCVLLFLYKGWKRIPNPSLERASVKTKVSILIAARNEEAHIGKTITAILAQDYPKHLMELLVVDDHSTDRTGEIIASYKADGVKLIRLHTDQKLNSYKKKAISEAIAQSTGELIVATDADCVMGTEWLRTIVTLYETKGYKLISSPVIYHQEKSYFEQLQTLEFLYLIGLGAASIGLRHPSTCNGANLAYRRDIFYELGGFQGIDDLASGDDELFLHKVAQRYPLDIGFCKSEKAVVYTEAKQNLKAFLSQRRRWASKSTKYKNKGIVLLGVGIWLFNLFILVTAIGSFFSEAMFLLCMALIIVKMLAELFFLFPLTRFAHRQKLLLGLPLLSILHVFYMVYIGIAGNTGKYHWKGRLVR</sequence>
<dbReference type="InterPro" id="IPR001173">
    <property type="entry name" value="Glyco_trans_2-like"/>
</dbReference>
<feature type="transmembrane region" description="Helical" evidence="4">
    <location>
        <begin position="6"/>
        <end position="25"/>
    </location>
</feature>
<evidence type="ECO:0000256" key="3">
    <source>
        <dbReference type="ARBA" id="ARBA00022679"/>
    </source>
</evidence>
<comment type="caution">
    <text evidence="6">The sequence shown here is derived from an EMBL/GenBank/DDBJ whole genome shotgun (WGS) entry which is preliminary data.</text>
</comment>
<dbReference type="SUPFAM" id="SSF53448">
    <property type="entry name" value="Nucleotide-diphospho-sugar transferases"/>
    <property type="match status" value="1"/>
</dbReference>
<feature type="transmembrane region" description="Helical" evidence="4">
    <location>
        <begin position="310"/>
        <end position="330"/>
    </location>
</feature>
<keyword evidence="4" id="KW-1133">Transmembrane helix</keyword>
<organism evidence="6 7">
    <name type="scientific">Olivibacter ginsenosidimutans</name>
    <dbReference type="NCBI Taxonomy" id="1176537"/>
    <lineage>
        <taxon>Bacteria</taxon>
        <taxon>Pseudomonadati</taxon>
        <taxon>Bacteroidota</taxon>
        <taxon>Sphingobacteriia</taxon>
        <taxon>Sphingobacteriales</taxon>
        <taxon>Sphingobacteriaceae</taxon>
        <taxon>Olivibacter</taxon>
    </lineage>
</organism>
<evidence type="ECO:0000313" key="6">
    <source>
        <dbReference type="EMBL" id="GAA4783796.1"/>
    </source>
</evidence>
<feature type="transmembrane region" description="Helical" evidence="4">
    <location>
        <begin position="342"/>
        <end position="362"/>
    </location>
</feature>
<dbReference type="PANTHER" id="PTHR43630">
    <property type="entry name" value="POLY-BETA-1,6-N-ACETYL-D-GLUCOSAMINE SYNTHASE"/>
    <property type="match status" value="1"/>
</dbReference>
<evidence type="ECO:0000259" key="5">
    <source>
        <dbReference type="Pfam" id="PF00535"/>
    </source>
</evidence>
<evidence type="ECO:0000256" key="1">
    <source>
        <dbReference type="ARBA" id="ARBA00006739"/>
    </source>
</evidence>
<keyword evidence="7" id="KW-1185">Reference proteome</keyword>
<dbReference type="EMBL" id="BAABIQ010000005">
    <property type="protein sequence ID" value="GAA4783796.1"/>
    <property type="molecule type" value="Genomic_DNA"/>
</dbReference>
<accession>A0ABP9ANN4</accession>
<dbReference type="InterPro" id="IPR029044">
    <property type="entry name" value="Nucleotide-diphossugar_trans"/>
</dbReference>
<dbReference type="CDD" id="cd04192">
    <property type="entry name" value="GT_2_like_e"/>
    <property type="match status" value="1"/>
</dbReference>
<feature type="domain" description="Glycosyltransferase 2-like" evidence="5">
    <location>
        <begin position="46"/>
        <end position="215"/>
    </location>
</feature>
<comment type="similarity">
    <text evidence="1">Belongs to the glycosyltransferase 2 family.</text>
</comment>
<keyword evidence="3" id="KW-0808">Transferase</keyword>
<evidence type="ECO:0000313" key="7">
    <source>
        <dbReference type="Proteomes" id="UP001501411"/>
    </source>
</evidence>
<dbReference type="Proteomes" id="UP001501411">
    <property type="component" value="Unassembled WGS sequence"/>
</dbReference>
<gene>
    <name evidence="6" type="ORF">GCM10023231_09320</name>
</gene>
<protein>
    <submittedName>
        <fullName evidence="6">Glycosyltransferase</fullName>
    </submittedName>
</protein>
<dbReference type="Pfam" id="PF00535">
    <property type="entry name" value="Glycos_transf_2"/>
    <property type="match status" value="1"/>
</dbReference>